<keyword evidence="14" id="KW-1185">Reference proteome</keyword>
<name>A0ABS2GUG4_9LACO</name>
<evidence type="ECO:0000256" key="1">
    <source>
        <dbReference type="ARBA" id="ARBA00004496"/>
    </source>
</evidence>
<evidence type="ECO:0000313" key="14">
    <source>
        <dbReference type="Proteomes" id="UP000785625"/>
    </source>
</evidence>
<dbReference type="Pfam" id="PF07733">
    <property type="entry name" value="DNA_pol3_alpha"/>
    <property type="match status" value="1"/>
</dbReference>
<evidence type="ECO:0000256" key="6">
    <source>
        <dbReference type="ARBA" id="ARBA00022695"/>
    </source>
</evidence>
<reference evidence="13 14" key="1">
    <citation type="journal article" date="2021" name="Sci. Rep.">
        <title>The distribution of antibiotic resistance genes in chicken gut microbiota commensals.</title>
        <authorList>
            <person name="Juricova H."/>
            <person name="Matiasovicova J."/>
            <person name="Kubasova T."/>
            <person name="Cejkova D."/>
            <person name="Rychlik I."/>
        </authorList>
    </citation>
    <scope>NUCLEOTIDE SEQUENCE [LARGE SCALE GENOMIC DNA]</scope>
    <source>
        <strain evidence="13 14">An574</strain>
    </source>
</reference>
<dbReference type="InterPro" id="IPR029460">
    <property type="entry name" value="DNAPol_HHH"/>
</dbReference>
<dbReference type="Gene3D" id="1.10.150.870">
    <property type="match status" value="1"/>
</dbReference>
<dbReference type="Gene3D" id="2.40.50.140">
    <property type="entry name" value="Nucleic acid-binding proteins"/>
    <property type="match status" value="1"/>
</dbReference>
<dbReference type="InterPro" id="IPR041931">
    <property type="entry name" value="DNA_pol3_alpha_thumb_dom"/>
</dbReference>
<dbReference type="Proteomes" id="UP000785625">
    <property type="component" value="Unassembled WGS sequence"/>
</dbReference>
<evidence type="ECO:0000256" key="3">
    <source>
        <dbReference type="ARBA" id="ARBA00012417"/>
    </source>
</evidence>
<dbReference type="Pfam" id="PF01336">
    <property type="entry name" value="tRNA_anti-codon"/>
    <property type="match status" value="1"/>
</dbReference>
<keyword evidence="7" id="KW-0235">DNA replication</keyword>
<evidence type="ECO:0000256" key="8">
    <source>
        <dbReference type="ARBA" id="ARBA00022932"/>
    </source>
</evidence>
<comment type="subunit">
    <text evidence="10">DNA polymerase III contains a core (composed of alpha, epsilon and theta chains) that associates with a tau subunit. This core dimerizes to form the POLIII' complex. PolIII' associates with the gamma complex (composed of gamma, delta, delta', psi and chi chains) and with the beta chain to form the complete DNA polymerase III complex.</text>
</comment>
<dbReference type="CDD" id="cd07431">
    <property type="entry name" value="PHP_PolIIIA"/>
    <property type="match status" value="1"/>
</dbReference>
<dbReference type="Gene3D" id="1.10.10.1600">
    <property type="entry name" value="Bacterial DNA polymerase III alpha subunit, thumb domain"/>
    <property type="match status" value="1"/>
</dbReference>
<evidence type="ECO:0000256" key="4">
    <source>
        <dbReference type="ARBA" id="ARBA00019114"/>
    </source>
</evidence>
<gene>
    <name evidence="13" type="primary">dnaE</name>
    <name evidence="13" type="ORF">H5975_00165</name>
</gene>
<dbReference type="Pfam" id="PF02811">
    <property type="entry name" value="PHP"/>
    <property type="match status" value="1"/>
</dbReference>
<dbReference type="PANTHER" id="PTHR32294:SF0">
    <property type="entry name" value="DNA POLYMERASE III SUBUNIT ALPHA"/>
    <property type="match status" value="1"/>
</dbReference>
<comment type="caution">
    <text evidence="13">The sequence shown here is derived from an EMBL/GenBank/DDBJ whole genome shotgun (WGS) entry which is preliminary data.</text>
</comment>
<keyword evidence="5 13" id="KW-0808">Transferase</keyword>
<evidence type="ECO:0000256" key="7">
    <source>
        <dbReference type="ARBA" id="ARBA00022705"/>
    </source>
</evidence>
<protein>
    <recommendedName>
        <fullName evidence="4">DNA polymerase III subunit alpha</fullName>
        <ecNumber evidence="3">2.7.7.7</ecNumber>
    </recommendedName>
</protein>
<dbReference type="RefSeq" id="WP_204784388.1">
    <property type="nucleotide sequence ID" value="NZ_JACJKU010000001.1"/>
</dbReference>
<evidence type="ECO:0000256" key="9">
    <source>
        <dbReference type="ARBA" id="ARBA00025611"/>
    </source>
</evidence>
<evidence type="ECO:0000313" key="13">
    <source>
        <dbReference type="EMBL" id="MBM6939915.1"/>
    </source>
</evidence>
<dbReference type="InterPro" id="IPR016195">
    <property type="entry name" value="Pol/histidinol_Pase-like"/>
</dbReference>
<dbReference type="GO" id="GO:0003887">
    <property type="term" value="F:DNA-directed DNA polymerase activity"/>
    <property type="evidence" value="ECO:0007669"/>
    <property type="project" value="UniProtKB-EC"/>
</dbReference>
<dbReference type="InterPro" id="IPR004805">
    <property type="entry name" value="DnaE2/DnaE/PolC"/>
</dbReference>
<dbReference type="SUPFAM" id="SSF89550">
    <property type="entry name" value="PHP domain-like"/>
    <property type="match status" value="1"/>
</dbReference>
<proteinExistence type="inferred from homology"/>
<accession>A0ABS2GUG4</accession>
<evidence type="ECO:0000256" key="2">
    <source>
        <dbReference type="ARBA" id="ARBA00009496"/>
    </source>
</evidence>
<sequence length="1109" mass="125536">MAVVPLDINSTYSLLQSTIRPKELAAAARQRGYSAMALTDNDVLYGAVDFYKAAQESQISPIIGAKFNISLNDIDDQKISLTAIASDLQGYENLMQLSTMRMTSDVDLTREDLSHYIEHCFIIVNPTPPILGAQGDQEAAQFLKWLSIQDVQSFLGINLTLDETMRQVVQDLSKQYRLPTIADERVDYLNPDQYFSTQVLRSISSGNQIQTPLEVSSKKGAHYLRTAEELTKLYNEAGLQEAVKNNELLVQSSGFKMNFQKPVLPHFSVPGGVSSADYLRQLCIDGLKKRQLAPHMTIQDYKKRLDHELTVIHQMNFDDYFLIVWDVMDFIHRSKIMTGPGRGSAAGSLVAYALAITDVDPLQYGLLFERFLNPERAQMPDIDLDIPDNRRQQVLGYVHKRYGHSRVAQIITFGTLAARQVVRDVGRVFGVPQYQIEQIIDILRPLTRHRSITLAEAVKDSQPLRNLIIDNPMNRLIIQTAQQLEGLPRHYSTHAAGVVLSASPLRTIVPLQKGNDEEGLLMTQFPKEIVESVGLLKMDFLGLRNLSIMDKAMQLIRQKDPDFDITTVPLNDQTTIQLFQKGATDGIFQFESTGIRQTLINLQPDSFEDIVAVNALYRPGPLENIPHFIARKHGQEKIVLPDESLQPILGPTYGILVYQEQVMQVASKMAGFSLGQADLLRRAMSKKKQATMESMRGRFINGAVQNGYSKQIATQVFDYIDQFANYGFNRSHAVAYSKMAYEMAYLKCHYPAEFFTALLSIEPNINKEQLHLADAKKFGLKIKGPDINQSQESFSLINGDIQMGFTMIKGMRRDFIQAIMDERQRGPFKNLGDFVQRMGDKWQKENLINPLIYSGAFDHLGYNRAEMIEGLSGLFAGNEFAFKSADLQPMMERRKEYPLTYRLLKEKEYLGVYISGHPVAQYQKVRERIRTQRVSDIKVNEHVKMLVMINQLRQINTKKTHQPMAFASVSDETGSVDVTIFPDQYQRYVDIVQPSRIVLINGTVEFRNNRPQVIANEIIPVQRLITTNSKSNQRWVVRIVKGQSQSKLLHALKENSSEISGSVPVVVFDEASNKANLLDRSMWLQSSSKSRELLNKIFGSANVVLQAID</sequence>
<dbReference type="InterPro" id="IPR004365">
    <property type="entry name" value="NA-bd_OB_tRNA"/>
</dbReference>
<evidence type="ECO:0000256" key="11">
    <source>
        <dbReference type="ARBA" id="ARBA00049244"/>
    </source>
</evidence>
<dbReference type="InterPro" id="IPR003141">
    <property type="entry name" value="Pol/His_phosphatase_N"/>
</dbReference>
<dbReference type="InterPro" id="IPR004013">
    <property type="entry name" value="PHP_dom"/>
</dbReference>
<dbReference type="CDD" id="cd04485">
    <property type="entry name" value="DnaE_OBF"/>
    <property type="match status" value="1"/>
</dbReference>
<feature type="domain" description="Polymerase/histidinol phosphatase N-terminal" evidence="12">
    <location>
        <begin position="4"/>
        <end position="71"/>
    </location>
</feature>
<comment type="subcellular location">
    <subcellularLocation>
        <location evidence="1">Cytoplasm</location>
    </subcellularLocation>
</comment>
<keyword evidence="6 13" id="KW-0548">Nucleotidyltransferase</keyword>
<evidence type="ECO:0000256" key="10">
    <source>
        <dbReference type="ARBA" id="ARBA00026073"/>
    </source>
</evidence>
<dbReference type="Pfam" id="PF14579">
    <property type="entry name" value="HHH_6"/>
    <property type="match status" value="1"/>
</dbReference>
<dbReference type="InterPro" id="IPR040982">
    <property type="entry name" value="DNA_pol3_finger"/>
</dbReference>
<comment type="catalytic activity">
    <reaction evidence="11">
        <text>DNA(n) + a 2'-deoxyribonucleoside 5'-triphosphate = DNA(n+1) + diphosphate</text>
        <dbReference type="Rhea" id="RHEA:22508"/>
        <dbReference type="Rhea" id="RHEA-COMP:17339"/>
        <dbReference type="Rhea" id="RHEA-COMP:17340"/>
        <dbReference type="ChEBI" id="CHEBI:33019"/>
        <dbReference type="ChEBI" id="CHEBI:61560"/>
        <dbReference type="ChEBI" id="CHEBI:173112"/>
        <dbReference type="EC" id="2.7.7.7"/>
    </reaction>
</comment>
<dbReference type="Pfam" id="PF17657">
    <property type="entry name" value="DNA_pol3_finger"/>
    <property type="match status" value="1"/>
</dbReference>
<dbReference type="EC" id="2.7.7.7" evidence="3"/>
<dbReference type="InterPro" id="IPR012340">
    <property type="entry name" value="NA-bd_OB-fold"/>
</dbReference>
<dbReference type="InterPro" id="IPR011708">
    <property type="entry name" value="DNA_pol3_alpha_NTPase_dom"/>
</dbReference>
<dbReference type="PANTHER" id="PTHR32294">
    <property type="entry name" value="DNA POLYMERASE III SUBUNIT ALPHA"/>
    <property type="match status" value="1"/>
</dbReference>
<evidence type="ECO:0000256" key="5">
    <source>
        <dbReference type="ARBA" id="ARBA00022679"/>
    </source>
</evidence>
<dbReference type="EMBL" id="JACJKU010000001">
    <property type="protein sequence ID" value="MBM6939915.1"/>
    <property type="molecule type" value="Genomic_DNA"/>
</dbReference>
<keyword evidence="8" id="KW-0239">DNA-directed DNA polymerase</keyword>
<dbReference type="NCBIfam" id="NF004226">
    <property type="entry name" value="PRK05673.1"/>
    <property type="match status" value="1"/>
</dbReference>
<comment type="similarity">
    <text evidence="2">Belongs to the DNA polymerase type-C family. DnaE subfamily.</text>
</comment>
<organism evidence="13 14">
    <name type="scientific">Limosilactobacillus coleohominis</name>
    <dbReference type="NCBI Taxonomy" id="181675"/>
    <lineage>
        <taxon>Bacteria</taxon>
        <taxon>Bacillati</taxon>
        <taxon>Bacillota</taxon>
        <taxon>Bacilli</taxon>
        <taxon>Lactobacillales</taxon>
        <taxon>Lactobacillaceae</taxon>
        <taxon>Limosilactobacillus</taxon>
    </lineage>
</organism>
<comment type="function">
    <text evidence="9">DNA polymerase III is a complex, multichain enzyme responsible for most of the replicative synthesis in bacteria. This DNA polymerase also exhibits 3' to 5' exonuclease activity. The alpha chain is the DNA polymerase.</text>
</comment>
<dbReference type="NCBIfam" id="TIGR00594">
    <property type="entry name" value="polc"/>
    <property type="match status" value="1"/>
</dbReference>
<dbReference type="Gene3D" id="3.20.20.140">
    <property type="entry name" value="Metal-dependent hydrolases"/>
    <property type="match status" value="1"/>
</dbReference>
<dbReference type="SMART" id="SM00481">
    <property type="entry name" value="POLIIIAc"/>
    <property type="match status" value="1"/>
</dbReference>
<evidence type="ECO:0000259" key="12">
    <source>
        <dbReference type="SMART" id="SM00481"/>
    </source>
</evidence>